<name>A0A0G4HQW2_9ALVE</name>
<feature type="region of interest" description="Disordered" evidence="3">
    <location>
        <begin position="397"/>
        <end position="453"/>
    </location>
</feature>
<evidence type="ECO:0000256" key="2">
    <source>
        <dbReference type="PROSITE-ProRule" id="PRU00176"/>
    </source>
</evidence>
<dbReference type="InterPro" id="IPR012677">
    <property type="entry name" value="Nucleotide-bd_a/b_plait_sf"/>
</dbReference>
<dbReference type="VEuPathDB" id="CryptoDB:Cvel_30331"/>
<feature type="compositionally biased region" description="Gly residues" evidence="3">
    <location>
        <begin position="1052"/>
        <end position="1061"/>
    </location>
</feature>
<evidence type="ECO:0000259" key="4">
    <source>
        <dbReference type="PROSITE" id="PS50102"/>
    </source>
</evidence>
<gene>
    <name evidence="5" type="ORF">Cvel_30331</name>
</gene>
<dbReference type="GO" id="GO:0005634">
    <property type="term" value="C:nucleus"/>
    <property type="evidence" value="ECO:0007669"/>
    <property type="project" value="TreeGrafter"/>
</dbReference>
<reference evidence="5" key="1">
    <citation type="submission" date="2014-11" db="EMBL/GenBank/DDBJ databases">
        <authorList>
            <person name="Otto D Thomas"/>
            <person name="Naeem Raeece"/>
        </authorList>
    </citation>
    <scope>NUCLEOTIDE SEQUENCE</scope>
</reference>
<dbReference type="Pfam" id="PF00076">
    <property type="entry name" value="RRM_1"/>
    <property type="match status" value="2"/>
</dbReference>
<dbReference type="PANTHER" id="PTHR48025:SF1">
    <property type="entry name" value="RRM DOMAIN-CONTAINING PROTEIN"/>
    <property type="match status" value="1"/>
</dbReference>
<feature type="domain" description="RRM" evidence="4">
    <location>
        <begin position="132"/>
        <end position="209"/>
    </location>
</feature>
<dbReference type="CDD" id="cd00590">
    <property type="entry name" value="RRM_SF"/>
    <property type="match status" value="2"/>
</dbReference>
<feature type="compositionally biased region" description="Pro residues" evidence="3">
    <location>
        <begin position="402"/>
        <end position="431"/>
    </location>
</feature>
<feature type="compositionally biased region" description="Basic and acidic residues" evidence="3">
    <location>
        <begin position="341"/>
        <end position="351"/>
    </location>
</feature>
<feature type="region of interest" description="Disordered" evidence="3">
    <location>
        <begin position="1052"/>
        <end position="1138"/>
    </location>
</feature>
<feature type="region of interest" description="Disordered" evidence="3">
    <location>
        <begin position="531"/>
        <end position="631"/>
    </location>
</feature>
<dbReference type="AlphaFoldDB" id="A0A0G4HQW2"/>
<protein>
    <recommendedName>
        <fullName evidence="4">RRM domain-containing protein</fullName>
    </recommendedName>
</protein>
<dbReference type="PROSITE" id="PS50102">
    <property type="entry name" value="RRM"/>
    <property type="match status" value="2"/>
</dbReference>
<feature type="domain" description="RRM" evidence="4">
    <location>
        <begin position="35"/>
        <end position="114"/>
    </location>
</feature>
<feature type="compositionally biased region" description="Low complexity" evidence="3">
    <location>
        <begin position="306"/>
        <end position="319"/>
    </location>
</feature>
<feature type="compositionally biased region" description="Low complexity" evidence="3">
    <location>
        <begin position="432"/>
        <end position="441"/>
    </location>
</feature>
<feature type="compositionally biased region" description="Polar residues" evidence="3">
    <location>
        <begin position="320"/>
        <end position="329"/>
    </location>
</feature>
<feature type="compositionally biased region" description="Low complexity" evidence="3">
    <location>
        <begin position="1099"/>
        <end position="1110"/>
    </location>
</feature>
<sequence length="1138" mass="120064">MPASTEFFRTFRTPADASGWLPPELVASGRTSVPVKIFVNRVPPKTTESALSEYFRPYGRHLSVEIVKRSGSRNLIAFVTMESVLAAHQAIAALHNRMTLQAQGTPCRVVYAENELERLKLPQSLQPGYGSVRLFVGNLPANVTIDDIARLFKPFGPLLEVHLLPAKDGKPAAFVVFRKFHDGLVAMGNLNGTPLEQGGAELTVRFAANEKLPAEFQPPAEKTTVTKGLEAGLPSCSVHETSGAGADGGSREYVFRSPDPPLPPGEGFITPSTSTAGVTAAAVAAAALSSLNNRDSGGKTSSGPASSDDQQQQQKQKNNPSISPDSQSRPVFAPSQGRGRQQPEEYARHDQISQFPYVRQPRDPLNEDNWGYLAADSLEGGVAAGWVEAFGAPAQAQAGLIDPPPSGGSGPPPGFPSLPLPPNARAPPPPQHTTQPPLLGPSTSAHGAGLRGNLSSSGLVRAAADIVQTSGPGARSVLGDASTSAVAAHVDHCRNVYEEALRIQALVDLLGVSLNLRGGDGGIGLRLHGVHGEREQTSSEASGTVMQAGSIPSNNATAGTAPSKIAAVEVERGQSASTSSASATSGSISVPPGFESIPSTNNSHPSRLFYGAIPQPPPEAQARIPRRREQPPPYYEDLYVTAAERYHCRHPGPGLPDLRDSEEDQLPWVRESEVAYRENTLYTLADVSAPAVAARASAATMNYQEGAAYHSTLNGGAGWDSAAAGAYVEAPLRFGLQDPSTVRYGNLEHDVVPPPSRTYDLRHHLPPFDPNLGRHPHLQQREGGATAAERAHPPGFSGRGTIAVPGEFVGVSEARVPYASNLRRSDIRLAAASTPMDRPDLFAPVLAAPPLTHAVDPQRVAVPIPVPISNPTQPTSVDIPPVAVRTQAQQAQARMPLQRRVLANTTSVARQPHTHIPEYQVGHTASPPLFADAPQQPPYPVAPAPSAPYATTVEGIPARMASPSHPVSLVTTEMRTGDGRMQIPPPSVEAGLRGVPVLPHTVQSSTLPQFPSRSPSLAGGSIYRELEDPPVAPIPTVDAYGRPLVVAATGGGLGGVGGPVGGRLPPASSAEEMERGRIHPVYPGGQPTVPPAVPLSTAELQQQQQYEQQLVGLRKRRSGETKFSSRSSDFPPRPPEPQ</sequence>
<feature type="region of interest" description="Disordered" evidence="3">
    <location>
        <begin position="777"/>
        <end position="799"/>
    </location>
</feature>
<dbReference type="EMBL" id="CDMZ01003509">
    <property type="protein sequence ID" value="CEM46652.1"/>
    <property type="molecule type" value="Genomic_DNA"/>
</dbReference>
<dbReference type="SMART" id="SM00360">
    <property type="entry name" value="RRM"/>
    <property type="match status" value="2"/>
</dbReference>
<feature type="region of interest" description="Disordered" evidence="3">
    <location>
        <begin position="238"/>
        <end position="266"/>
    </location>
</feature>
<keyword evidence="1 2" id="KW-0694">RNA-binding</keyword>
<dbReference type="GO" id="GO:0003729">
    <property type="term" value="F:mRNA binding"/>
    <property type="evidence" value="ECO:0007669"/>
    <property type="project" value="TreeGrafter"/>
</dbReference>
<evidence type="ECO:0000256" key="3">
    <source>
        <dbReference type="SAM" id="MobiDB-lite"/>
    </source>
</evidence>
<feature type="compositionally biased region" description="Polar residues" evidence="3">
    <location>
        <begin position="292"/>
        <end position="305"/>
    </location>
</feature>
<dbReference type="Gene3D" id="3.30.70.330">
    <property type="match status" value="2"/>
</dbReference>
<dbReference type="PANTHER" id="PTHR48025">
    <property type="entry name" value="OS02G0815200 PROTEIN"/>
    <property type="match status" value="1"/>
</dbReference>
<dbReference type="InterPro" id="IPR050502">
    <property type="entry name" value="Euk_RNA-bind_prot"/>
</dbReference>
<dbReference type="SUPFAM" id="SSF54928">
    <property type="entry name" value="RNA-binding domain, RBD"/>
    <property type="match status" value="2"/>
</dbReference>
<feature type="compositionally biased region" description="Low complexity" evidence="3">
    <location>
        <begin position="575"/>
        <end position="589"/>
    </location>
</feature>
<feature type="region of interest" description="Disordered" evidence="3">
    <location>
        <begin position="292"/>
        <end position="363"/>
    </location>
</feature>
<dbReference type="InterPro" id="IPR000504">
    <property type="entry name" value="RRM_dom"/>
</dbReference>
<evidence type="ECO:0000256" key="1">
    <source>
        <dbReference type="ARBA" id="ARBA00022884"/>
    </source>
</evidence>
<evidence type="ECO:0000313" key="5">
    <source>
        <dbReference type="EMBL" id="CEM46652.1"/>
    </source>
</evidence>
<dbReference type="InterPro" id="IPR035979">
    <property type="entry name" value="RBD_domain_sf"/>
</dbReference>
<organism evidence="5">
    <name type="scientific">Chromera velia CCMP2878</name>
    <dbReference type="NCBI Taxonomy" id="1169474"/>
    <lineage>
        <taxon>Eukaryota</taxon>
        <taxon>Sar</taxon>
        <taxon>Alveolata</taxon>
        <taxon>Colpodellida</taxon>
        <taxon>Chromeraceae</taxon>
        <taxon>Chromera</taxon>
    </lineage>
</organism>
<accession>A0A0G4HQW2</accession>
<feature type="compositionally biased region" description="Polar residues" evidence="3">
    <location>
        <begin position="538"/>
        <end position="560"/>
    </location>
</feature>
<proteinExistence type="predicted"/>